<evidence type="ECO:0000313" key="4">
    <source>
        <dbReference type="Proteomes" id="UP000326924"/>
    </source>
</evidence>
<keyword evidence="4" id="KW-1185">Reference proteome</keyword>
<organism evidence="3 4">
    <name type="scientific">Sphaerosporella brunnea</name>
    <dbReference type="NCBI Taxonomy" id="1250544"/>
    <lineage>
        <taxon>Eukaryota</taxon>
        <taxon>Fungi</taxon>
        <taxon>Dikarya</taxon>
        <taxon>Ascomycota</taxon>
        <taxon>Pezizomycotina</taxon>
        <taxon>Pezizomycetes</taxon>
        <taxon>Pezizales</taxon>
        <taxon>Pyronemataceae</taxon>
        <taxon>Sphaerosporella</taxon>
    </lineage>
</organism>
<dbReference type="InParanoid" id="A0A5J5ENW1"/>
<dbReference type="OrthoDB" id="10506162at2759"/>
<comment type="caution">
    <text evidence="3">The sequence shown here is derived from an EMBL/GenBank/DDBJ whole genome shotgun (WGS) entry which is preliminary data.</text>
</comment>
<protein>
    <submittedName>
        <fullName evidence="3">Uncharacterized protein</fullName>
    </submittedName>
</protein>
<gene>
    <name evidence="3" type="ORF">FN846DRAFT_963228</name>
</gene>
<name>A0A5J5ENW1_9PEZI</name>
<feature type="compositionally biased region" description="Low complexity" evidence="1">
    <location>
        <begin position="163"/>
        <end position="172"/>
    </location>
</feature>
<dbReference type="Proteomes" id="UP000326924">
    <property type="component" value="Unassembled WGS sequence"/>
</dbReference>
<keyword evidence="2" id="KW-0812">Transmembrane</keyword>
<feature type="transmembrane region" description="Helical" evidence="2">
    <location>
        <begin position="331"/>
        <end position="353"/>
    </location>
</feature>
<feature type="region of interest" description="Disordered" evidence="1">
    <location>
        <begin position="130"/>
        <end position="205"/>
    </location>
</feature>
<evidence type="ECO:0000313" key="3">
    <source>
        <dbReference type="EMBL" id="KAA8897764.1"/>
    </source>
</evidence>
<proteinExistence type="predicted"/>
<accession>A0A5J5ENW1</accession>
<feature type="compositionally biased region" description="Low complexity" evidence="1">
    <location>
        <begin position="79"/>
        <end position="88"/>
    </location>
</feature>
<sequence>MGNPHILAVACVSQPQVVRRSWLPGRHVQAGCLVFTPPSRPIFASAALIASHPLQSTTTTMAQTMRPPSHLSTRDAATDPKTPTPTAEADSDSDDGYVVPAAPSTSTVATQVDRAAPRVFSASIPAIKITETPRAQQSKKRKLAAPSASSSSAAAALHRHHNSNNNNNTNNNHRQDPEPDMRFPHLPAPLPVSVLAPPPPAGPSTKDPLAALVASHRASHSRRAADITIALKRRGQSQEMIASYTNWKGFCKSEESARLDLLRAMDDAAAADREVLRILVAELKELGDVRCRVGELVDGAVEEVIATAATEKRRRVVGRPRPRWGSACAPVLRHALVLLVVVLAVLGAARWGLVL</sequence>
<feature type="compositionally biased region" description="Basic and acidic residues" evidence="1">
    <location>
        <begin position="173"/>
        <end position="183"/>
    </location>
</feature>
<keyword evidence="2" id="KW-0472">Membrane</keyword>
<dbReference type="EMBL" id="VXIS01000193">
    <property type="protein sequence ID" value="KAA8897764.1"/>
    <property type="molecule type" value="Genomic_DNA"/>
</dbReference>
<evidence type="ECO:0000256" key="1">
    <source>
        <dbReference type="SAM" id="MobiDB-lite"/>
    </source>
</evidence>
<feature type="compositionally biased region" description="Low complexity" evidence="1">
    <location>
        <begin position="144"/>
        <end position="156"/>
    </location>
</feature>
<feature type="region of interest" description="Disordered" evidence="1">
    <location>
        <begin position="59"/>
        <end position="110"/>
    </location>
</feature>
<evidence type="ECO:0000256" key="2">
    <source>
        <dbReference type="SAM" id="Phobius"/>
    </source>
</evidence>
<dbReference type="AlphaFoldDB" id="A0A5J5ENW1"/>
<reference evidence="3 4" key="1">
    <citation type="submission" date="2019-09" db="EMBL/GenBank/DDBJ databases">
        <title>Draft genome of the ectomycorrhizal ascomycete Sphaerosporella brunnea.</title>
        <authorList>
            <consortium name="DOE Joint Genome Institute"/>
            <person name="Benucci G.M."/>
            <person name="Marozzi G."/>
            <person name="Antonielli L."/>
            <person name="Sanchez S."/>
            <person name="Marco P."/>
            <person name="Wang X."/>
            <person name="Falini L.B."/>
            <person name="Barry K."/>
            <person name="Haridas S."/>
            <person name="Lipzen A."/>
            <person name="Labutti K."/>
            <person name="Grigoriev I.V."/>
            <person name="Murat C."/>
            <person name="Martin F."/>
            <person name="Albertini E."/>
            <person name="Donnini D."/>
            <person name="Bonito G."/>
        </authorList>
    </citation>
    <scope>NUCLEOTIDE SEQUENCE [LARGE SCALE GENOMIC DNA]</scope>
    <source>
        <strain evidence="3 4">Sb_GMNB300</strain>
    </source>
</reference>
<keyword evidence="2" id="KW-1133">Transmembrane helix</keyword>
<feature type="compositionally biased region" description="Pro residues" evidence="1">
    <location>
        <begin position="186"/>
        <end position="202"/>
    </location>
</feature>